<comment type="similarity">
    <text evidence="1 4">Belongs to the prolyl-tRNA editing family. YbaK/EbsC subfamily.</text>
</comment>
<dbReference type="OrthoDB" id="9809296at2"/>
<evidence type="ECO:0000256" key="2">
    <source>
        <dbReference type="ARBA" id="ARBA00022917"/>
    </source>
</evidence>
<dbReference type="AlphaFoldDB" id="A0A2V4PNA1"/>
<dbReference type="Proteomes" id="UP000248039">
    <property type="component" value="Unassembled WGS sequence"/>
</dbReference>
<name>A0A2V4PNA1_9ACTN</name>
<dbReference type="PANTHER" id="PTHR30411">
    <property type="entry name" value="CYTOPLASMIC PROTEIN"/>
    <property type="match status" value="1"/>
</dbReference>
<dbReference type="InterPro" id="IPR036754">
    <property type="entry name" value="YbaK/aa-tRNA-synt-asso_dom_sf"/>
</dbReference>
<dbReference type="SUPFAM" id="SSF55826">
    <property type="entry name" value="YbaK/ProRS associated domain"/>
    <property type="match status" value="1"/>
</dbReference>
<dbReference type="InterPro" id="IPR007214">
    <property type="entry name" value="YbaK/aa-tRNA-synth-assoc-dom"/>
</dbReference>
<dbReference type="Gene3D" id="3.90.960.10">
    <property type="entry name" value="YbaK/aminoacyl-tRNA synthetase-associated domain"/>
    <property type="match status" value="1"/>
</dbReference>
<evidence type="ECO:0000256" key="4">
    <source>
        <dbReference type="PIRNR" id="PIRNR006181"/>
    </source>
</evidence>
<evidence type="ECO:0000259" key="5">
    <source>
        <dbReference type="Pfam" id="PF04073"/>
    </source>
</evidence>
<dbReference type="Pfam" id="PF04073">
    <property type="entry name" value="tRNA_edit"/>
    <property type="match status" value="1"/>
</dbReference>
<organism evidence="6 7">
    <name type="scientific">Streptomyces tateyamensis</name>
    <dbReference type="NCBI Taxonomy" id="565073"/>
    <lineage>
        <taxon>Bacteria</taxon>
        <taxon>Bacillati</taxon>
        <taxon>Actinomycetota</taxon>
        <taxon>Actinomycetes</taxon>
        <taxon>Kitasatosporales</taxon>
        <taxon>Streptomycetaceae</taxon>
        <taxon>Streptomyces</taxon>
    </lineage>
</organism>
<evidence type="ECO:0000313" key="6">
    <source>
        <dbReference type="EMBL" id="PYC87740.1"/>
    </source>
</evidence>
<dbReference type="InterPro" id="IPR004369">
    <property type="entry name" value="Prolyl-tRNA_editing_YbaK/EbsC"/>
</dbReference>
<feature type="domain" description="YbaK/aminoacyl-tRNA synthetase-associated" evidence="5">
    <location>
        <begin position="34"/>
        <end position="153"/>
    </location>
</feature>
<dbReference type="NCBIfam" id="TIGR00011">
    <property type="entry name" value="YbaK_EbsC"/>
    <property type="match status" value="1"/>
</dbReference>
<dbReference type="EMBL" id="PYBW01000011">
    <property type="protein sequence ID" value="PYC87740.1"/>
    <property type="molecule type" value="Genomic_DNA"/>
</dbReference>
<sequence>MPKKKSPAGGTPATVALAAAGVVFAVHEYPHDPAAASYGDEAAQALGVAPERVFKTLVAELDGALVVGVVPVAGRLDLKALAAALGGKRATMADPAKAERSSGYVLGGISPLGQRKQLRTVLDTGALAHPTVYVSAGRRGLEVELAPADLLRLTGAVTAEIGRG</sequence>
<dbReference type="GO" id="GO:0016829">
    <property type="term" value="F:lyase activity"/>
    <property type="evidence" value="ECO:0007669"/>
    <property type="project" value="UniProtKB-KW"/>
</dbReference>
<evidence type="ECO:0000256" key="1">
    <source>
        <dbReference type="ARBA" id="ARBA00009798"/>
    </source>
</evidence>
<dbReference type="EC" id="4.2.-.-" evidence="4"/>
<protein>
    <recommendedName>
        <fullName evidence="4">Cys-tRNA(Pro)/Cys-tRNA(Cys) deacylase</fullName>
        <ecNumber evidence="4">4.2.-.-</ecNumber>
    </recommendedName>
</protein>
<comment type="caution">
    <text evidence="6">The sequence shown here is derived from an EMBL/GenBank/DDBJ whole genome shotgun (WGS) entry which is preliminary data.</text>
</comment>
<evidence type="ECO:0000313" key="7">
    <source>
        <dbReference type="Proteomes" id="UP000248039"/>
    </source>
</evidence>
<evidence type="ECO:0000256" key="3">
    <source>
        <dbReference type="ARBA" id="ARBA00023239"/>
    </source>
</evidence>
<dbReference type="PANTHER" id="PTHR30411:SF0">
    <property type="entry name" value="CYS-TRNA(PRO)_CYS-TRNA(CYS) DEACYLASE YBAK"/>
    <property type="match status" value="1"/>
</dbReference>
<keyword evidence="2 4" id="KW-0648">Protein biosynthesis</keyword>
<dbReference type="GO" id="GO:0006412">
    <property type="term" value="P:translation"/>
    <property type="evidence" value="ECO:0007669"/>
    <property type="project" value="UniProtKB-KW"/>
</dbReference>
<dbReference type="PIRSF" id="PIRSF006181">
    <property type="entry name" value="EbsC_YbaK"/>
    <property type="match status" value="1"/>
</dbReference>
<dbReference type="GO" id="GO:0002161">
    <property type="term" value="F:aminoacyl-tRNA deacylase activity"/>
    <property type="evidence" value="ECO:0007669"/>
    <property type="project" value="InterPro"/>
</dbReference>
<gene>
    <name evidence="6" type="primary">ybaK</name>
    <name evidence="6" type="ORF">C7C46_03040</name>
</gene>
<keyword evidence="3 4" id="KW-0456">Lyase</keyword>
<accession>A0A2V4PNA1</accession>
<proteinExistence type="inferred from homology"/>
<dbReference type="CDD" id="cd00002">
    <property type="entry name" value="YbaK_deacylase"/>
    <property type="match status" value="1"/>
</dbReference>
<reference evidence="6 7" key="1">
    <citation type="submission" date="2018-03" db="EMBL/GenBank/DDBJ databases">
        <title>Bioinformatic expansion and discovery of thiopeptide antibiotics.</title>
        <authorList>
            <person name="Schwalen C.J."/>
            <person name="Hudson G.A."/>
            <person name="Mitchell D.A."/>
        </authorList>
    </citation>
    <scope>NUCLEOTIDE SEQUENCE [LARGE SCALE GENOMIC DNA]</scope>
    <source>
        <strain evidence="6 7">ATCC 21389</strain>
    </source>
</reference>
<dbReference type="RefSeq" id="WP_110665349.1">
    <property type="nucleotide sequence ID" value="NZ_PYBW01000011.1"/>
</dbReference>
<keyword evidence="7" id="KW-1185">Reference proteome</keyword>